<evidence type="ECO:0000259" key="2">
    <source>
        <dbReference type="Pfam" id="PF08486"/>
    </source>
</evidence>
<comment type="caution">
    <text evidence="3">The sequence shown here is derived from an EMBL/GenBank/DDBJ whole genome shotgun (WGS) entry which is preliminary data.</text>
</comment>
<proteinExistence type="predicted"/>
<reference evidence="3 4" key="1">
    <citation type="journal article" date="2015" name="Nature">
        <title>rRNA introns, odd ribosomes, and small enigmatic genomes across a large radiation of phyla.</title>
        <authorList>
            <person name="Brown C.T."/>
            <person name="Hug L.A."/>
            <person name="Thomas B.C."/>
            <person name="Sharon I."/>
            <person name="Castelle C.J."/>
            <person name="Singh A."/>
            <person name="Wilkins M.J."/>
            <person name="Williams K.H."/>
            <person name="Banfield J.F."/>
        </authorList>
    </citation>
    <scope>NUCLEOTIDE SEQUENCE [LARGE SCALE GENOMIC DNA]</scope>
</reference>
<evidence type="ECO:0000256" key="1">
    <source>
        <dbReference type="SAM" id="Coils"/>
    </source>
</evidence>
<dbReference type="Proteomes" id="UP000034753">
    <property type="component" value="Unassembled WGS sequence"/>
</dbReference>
<organism evidence="3 4">
    <name type="scientific">Candidatus Daviesbacteria bacterium GW2011_GWB1_41_5</name>
    <dbReference type="NCBI Taxonomy" id="1618429"/>
    <lineage>
        <taxon>Bacteria</taxon>
        <taxon>Candidatus Daviesiibacteriota</taxon>
    </lineage>
</organism>
<protein>
    <submittedName>
        <fullName evidence="3">NLP/P60 family protein</fullName>
    </submittedName>
</protein>
<feature type="domain" description="Sporulation stage II protein D amidase enhancer LytB N-terminal" evidence="2">
    <location>
        <begin position="331"/>
        <end position="390"/>
    </location>
</feature>
<evidence type="ECO:0000313" key="4">
    <source>
        <dbReference type="Proteomes" id="UP000034753"/>
    </source>
</evidence>
<dbReference type="EMBL" id="LCBN01000006">
    <property type="protein sequence ID" value="KKS14182.1"/>
    <property type="molecule type" value="Genomic_DNA"/>
</dbReference>
<name>A0A0G0WQ34_9BACT</name>
<dbReference type="AlphaFoldDB" id="A0A0G0WQ34"/>
<sequence>MPKQVHCSWFMVRGKMVRGFIVLLFLLITMNYLPLTTHADEIEDLQKQINELNKARELSINATKPLEGQLGALKIQLAQIQAKLDNLSANISQKEKDLKVREDKLVTQQALLSQRVRSYYIRSYMATPFLVILSSNASGDLFRELSYRQSATREDQRVISTITTEMVDLLTQKDKLEKDKFSLASFQVQVDKNAQFIGGEVKKAKDYQANLAGKIAELSARQQAILAAKSGTFTTSVGDVPLADDPASRPDFNPGFSPAFAMFSFGAYTHRNGMSQYGAKGRAEAGQSAETILSAYYPGASLNKSYGVPGTINVTGYGSMPFEDTYMMRIYEMPNSFPTEALKAQAVAARTYAVRSGGSICPTESCQVYKNSDKGGAWADAVRATRGWVLEGGPNAQYSSTTGGYGNNSGWDTTCGNRTCWTAGAFEKMAASPWFYKGWYKDRTGASCGRSHPWLTSDEMSDILNAWIVYQSGSDRDRISPTDTSCWSGNPFSMGEMKDKANAFSGAVLSVSGVSVSYSENGSTANVNFATNRGDISLSGADFKTIFNLRAPGYVSIKSPLFNVEKK</sequence>
<feature type="coiled-coil region" evidence="1">
    <location>
        <begin position="35"/>
        <end position="104"/>
    </location>
</feature>
<dbReference type="Gene3D" id="6.10.250.3150">
    <property type="match status" value="1"/>
</dbReference>
<keyword evidence="1" id="KW-0175">Coiled coil</keyword>
<dbReference type="InterPro" id="IPR013693">
    <property type="entry name" value="SpoIID/LytB_N"/>
</dbReference>
<accession>A0A0G0WQ34</accession>
<dbReference type="Pfam" id="PF08486">
    <property type="entry name" value="SpoIID"/>
    <property type="match status" value="1"/>
</dbReference>
<evidence type="ECO:0000313" key="3">
    <source>
        <dbReference type="EMBL" id="KKS14182.1"/>
    </source>
</evidence>
<gene>
    <name evidence="3" type="ORF">UU67_C0006G0022</name>
</gene>